<feature type="region of interest" description="Disordered" evidence="5">
    <location>
        <begin position="388"/>
        <end position="408"/>
    </location>
</feature>
<feature type="signal peptide" evidence="6">
    <location>
        <begin position="1"/>
        <end position="20"/>
    </location>
</feature>
<dbReference type="RefSeq" id="WP_044194547.1">
    <property type="nucleotide sequence ID" value="NZ_JMCB01000014.1"/>
</dbReference>
<organism evidence="8 9">
    <name type="scientific">Hyalangium minutum</name>
    <dbReference type="NCBI Taxonomy" id="394096"/>
    <lineage>
        <taxon>Bacteria</taxon>
        <taxon>Pseudomonadati</taxon>
        <taxon>Myxococcota</taxon>
        <taxon>Myxococcia</taxon>
        <taxon>Myxococcales</taxon>
        <taxon>Cystobacterineae</taxon>
        <taxon>Archangiaceae</taxon>
        <taxon>Hyalangium</taxon>
    </lineage>
</organism>
<dbReference type="PRINTS" id="PR01023">
    <property type="entry name" value="NAFLGMOTY"/>
</dbReference>
<dbReference type="InterPro" id="IPR028974">
    <property type="entry name" value="TSP_type-3_rpt"/>
</dbReference>
<evidence type="ECO:0000256" key="3">
    <source>
        <dbReference type="ARBA" id="ARBA00023237"/>
    </source>
</evidence>
<evidence type="ECO:0000256" key="1">
    <source>
        <dbReference type="ARBA" id="ARBA00004442"/>
    </source>
</evidence>
<evidence type="ECO:0000256" key="5">
    <source>
        <dbReference type="SAM" id="MobiDB-lite"/>
    </source>
</evidence>
<proteinExistence type="predicted"/>
<evidence type="ECO:0000313" key="8">
    <source>
        <dbReference type="EMBL" id="KFE64408.1"/>
    </source>
</evidence>
<dbReference type="Gene3D" id="3.30.1330.60">
    <property type="entry name" value="OmpA-like domain"/>
    <property type="match status" value="1"/>
</dbReference>
<dbReference type="STRING" id="394096.DB31_2202"/>
<dbReference type="InterPro" id="IPR006664">
    <property type="entry name" value="OMP_bac"/>
</dbReference>
<dbReference type="EMBL" id="JMCB01000014">
    <property type="protein sequence ID" value="KFE64408.1"/>
    <property type="molecule type" value="Genomic_DNA"/>
</dbReference>
<dbReference type="InterPro" id="IPR050330">
    <property type="entry name" value="Bact_OuterMem_StrucFunc"/>
</dbReference>
<dbReference type="CDD" id="cd07185">
    <property type="entry name" value="OmpA_C-like"/>
    <property type="match status" value="1"/>
</dbReference>
<keyword evidence="6" id="KW-0732">Signal</keyword>
<evidence type="ECO:0000256" key="4">
    <source>
        <dbReference type="PROSITE-ProRule" id="PRU00473"/>
    </source>
</evidence>
<reference evidence="8 9" key="1">
    <citation type="submission" date="2014-04" db="EMBL/GenBank/DDBJ databases">
        <title>Genome assembly of Hyalangium minutum DSM 14724.</title>
        <authorList>
            <person name="Sharma G."/>
            <person name="Subramanian S."/>
        </authorList>
    </citation>
    <scope>NUCLEOTIDE SEQUENCE [LARGE SCALE GENOMIC DNA]</scope>
    <source>
        <strain evidence="8 9">DSM 14724</strain>
    </source>
</reference>
<feature type="chain" id="PRO_5001799538" description="OmpA-like domain-containing protein" evidence="6">
    <location>
        <begin position="21"/>
        <end position="569"/>
    </location>
</feature>
<evidence type="ECO:0000259" key="7">
    <source>
        <dbReference type="PROSITE" id="PS51123"/>
    </source>
</evidence>
<name>A0A085W9P5_9BACT</name>
<dbReference type="SUPFAM" id="SSF103647">
    <property type="entry name" value="TSP type-3 repeat"/>
    <property type="match status" value="1"/>
</dbReference>
<dbReference type="PROSITE" id="PS51123">
    <property type="entry name" value="OMPA_2"/>
    <property type="match status" value="1"/>
</dbReference>
<keyword evidence="3" id="KW-0998">Cell outer membrane</keyword>
<dbReference type="Proteomes" id="UP000028725">
    <property type="component" value="Unassembled WGS sequence"/>
</dbReference>
<dbReference type="GO" id="GO:0005509">
    <property type="term" value="F:calcium ion binding"/>
    <property type="evidence" value="ECO:0007669"/>
    <property type="project" value="InterPro"/>
</dbReference>
<comment type="caution">
    <text evidence="8">The sequence shown here is derived from an EMBL/GenBank/DDBJ whole genome shotgun (WGS) entry which is preliminary data.</text>
</comment>
<dbReference type="InterPro" id="IPR036737">
    <property type="entry name" value="OmpA-like_sf"/>
</dbReference>
<dbReference type="Pfam" id="PF00691">
    <property type="entry name" value="OmpA"/>
    <property type="match status" value="1"/>
</dbReference>
<dbReference type="GO" id="GO:0009279">
    <property type="term" value="C:cell outer membrane"/>
    <property type="evidence" value="ECO:0007669"/>
    <property type="project" value="UniProtKB-SubCell"/>
</dbReference>
<evidence type="ECO:0000256" key="6">
    <source>
        <dbReference type="SAM" id="SignalP"/>
    </source>
</evidence>
<comment type="subcellular location">
    <subcellularLocation>
        <location evidence="1">Cell outer membrane</location>
    </subcellularLocation>
</comment>
<dbReference type="PATRIC" id="fig|394096.3.peg.6536"/>
<dbReference type="InterPro" id="IPR006665">
    <property type="entry name" value="OmpA-like"/>
</dbReference>
<feature type="domain" description="OmpA-like" evidence="7">
    <location>
        <begin position="450"/>
        <end position="568"/>
    </location>
</feature>
<dbReference type="PRINTS" id="PR01021">
    <property type="entry name" value="OMPADOMAIN"/>
</dbReference>
<accession>A0A085W9P5</accession>
<dbReference type="AlphaFoldDB" id="A0A085W9P5"/>
<gene>
    <name evidence="8" type="ORF">DB31_2202</name>
</gene>
<protein>
    <recommendedName>
        <fullName evidence="7">OmpA-like domain-containing protein</fullName>
    </recommendedName>
</protein>
<keyword evidence="9" id="KW-1185">Reference proteome</keyword>
<dbReference type="Gene3D" id="4.10.1080.10">
    <property type="entry name" value="TSP type-3 repeat"/>
    <property type="match status" value="1"/>
</dbReference>
<dbReference type="SUPFAM" id="SSF103088">
    <property type="entry name" value="OmpA-like"/>
    <property type="match status" value="1"/>
</dbReference>
<keyword evidence="2 4" id="KW-0472">Membrane</keyword>
<evidence type="ECO:0000256" key="2">
    <source>
        <dbReference type="ARBA" id="ARBA00023136"/>
    </source>
</evidence>
<dbReference type="PANTHER" id="PTHR30329">
    <property type="entry name" value="STATOR ELEMENT OF FLAGELLAR MOTOR COMPLEX"/>
    <property type="match status" value="1"/>
</dbReference>
<evidence type="ECO:0000313" key="9">
    <source>
        <dbReference type="Proteomes" id="UP000028725"/>
    </source>
</evidence>
<sequence>MTRHLLWWLAVWAFPLTAMAQQGPSLPRSGFEIHRTQPTPAGESSFLVDSPRFESGTWSAGISLDYAYRPLVLGVEDEDGEFQQLRVLIQHQLLGNLELSGSFCGCMTVSASVPLTLLERGSSSSSTNASSRALGLRAAAQEEPLVGVVPVSGLGASDPRIGLMVRLYGQPGQSAFSASLGGTLWVPLRKFFDGTAAHTSDLEARMLSKLVLSGRRSSLRWSVTGGFLLRPEAHLGELPGPEGSSAGSEAQLGASLQYVHPAGRFALGPEAFYATVITPRAYAFKPFFSSLDALLGLHVRFGERLRLGVGAGAGLQRQPGTPTFRLLVRMSYDALRASERVSPPAAPPLRRERPQVRVPAPAELPQLTLGPSLETLRASLDLDEDGVLNEKDLCPDTPMGDTPEPRRLGCPVSDPDHDGVFDPEDACPDAPGVPSLEPKMNGCALNLVELKEDRLITRQPVVFAAGTDVLLEENLPVLQALARAIQERSWIQQLRIEGHTDNSGNVDFNNLLSLRRAESVKRWLVEHGIDAGRLQTAGYGPSRPVTDNATPLGRAANRRVDFIITVRSP</sequence>
<dbReference type="OrthoDB" id="9805832at2"/>
<dbReference type="PANTHER" id="PTHR30329:SF21">
    <property type="entry name" value="LIPOPROTEIN YIAD-RELATED"/>
    <property type="match status" value="1"/>
</dbReference>